<dbReference type="InterPro" id="IPR015042">
    <property type="entry name" value="BPS-dom"/>
</dbReference>
<evidence type="ECO:0000256" key="7">
    <source>
        <dbReference type="SAM" id="MobiDB-lite"/>
    </source>
</evidence>
<evidence type="ECO:0000313" key="11">
    <source>
        <dbReference type="Proteomes" id="UP000295264"/>
    </source>
</evidence>
<comment type="subcellular location">
    <subcellularLocation>
        <location evidence="1">Cytoplasm</location>
    </subcellularLocation>
</comment>
<dbReference type="InterPro" id="IPR029071">
    <property type="entry name" value="Ubiquitin-like_domsf"/>
</dbReference>
<feature type="non-terminal residue" evidence="10">
    <location>
        <position position="1"/>
    </location>
</feature>
<dbReference type="SUPFAM" id="SSF50729">
    <property type="entry name" value="PH domain-like"/>
    <property type="match status" value="1"/>
</dbReference>
<dbReference type="FunFam" id="3.10.20.90:FF:000056">
    <property type="entry name" value="growth factor receptor-bound protein 10 isoform X1"/>
    <property type="match status" value="1"/>
</dbReference>
<evidence type="ECO:0008006" key="12">
    <source>
        <dbReference type="Google" id="ProtNLM"/>
    </source>
</evidence>
<dbReference type="InterPro" id="IPR011993">
    <property type="entry name" value="PH-like_dom_sf"/>
</dbReference>
<comment type="caution">
    <text evidence="10">The sequence shown here is derived from an EMBL/GenBank/DDBJ whole genome shotgun (WGS) entry which is preliminary data.</text>
</comment>
<keyword evidence="3" id="KW-0963">Cytoplasm</keyword>
<evidence type="ECO:0000256" key="3">
    <source>
        <dbReference type="ARBA" id="ARBA00022490"/>
    </source>
</evidence>
<dbReference type="Proteomes" id="UP000295264">
    <property type="component" value="Unassembled WGS sequence"/>
</dbReference>
<dbReference type="GO" id="GO:0007165">
    <property type="term" value="P:signal transduction"/>
    <property type="evidence" value="ECO:0007669"/>
    <property type="project" value="InterPro"/>
</dbReference>
<keyword evidence="11" id="KW-1185">Reference proteome</keyword>
<name>A0A484GXP6_SOUCH</name>
<dbReference type="SMART" id="SM00314">
    <property type="entry name" value="RA"/>
    <property type="match status" value="1"/>
</dbReference>
<feature type="region of interest" description="Disordered" evidence="7">
    <location>
        <begin position="460"/>
        <end position="505"/>
    </location>
</feature>
<evidence type="ECO:0000256" key="1">
    <source>
        <dbReference type="ARBA" id="ARBA00004496"/>
    </source>
</evidence>
<dbReference type="GO" id="GO:0005737">
    <property type="term" value="C:cytoplasm"/>
    <property type="evidence" value="ECO:0007669"/>
    <property type="project" value="UniProtKB-SubCell"/>
</dbReference>
<dbReference type="InterPro" id="IPR039664">
    <property type="entry name" value="GRB/APBB1IP"/>
</dbReference>
<keyword evidence="4" id="KW-0597">Phosphoprotein</keyword>
<accession>A0A484GXP6</accession>
<dbReference type="Gene3D" id="2.30.29.30">
    <property type="entry name" value="Pleckstrin-homology domain (PH domain)/Phosphotyrosine-binding domain (PTB)"/>
    <property type="match status" value="1"/>
</dbReference>
<dbReference type="InterPro" id="IPR039665">
    <property type="entry name" value="PH_APBB1IP"/>
</dbReference>
<feature type="compositionally biased region" description="Low complexity" evidence="7">
    <location>
        <begin position="7"/>
        <end position="32"/>
    </location>
</feature>
<evidence type="ECO:0000313" key="10">
    <source>
        <dbReference type="EMBL" id="TEA40161.1"/>
    </source>
</evidence>
<dbReference type="PROSITE" id="PS50001">
    <property type="entry name" value="SH2"/>
    <property type="match status" value="1"/>
</dbReference>
<dbReference type="SMART" id="SM00233">
    <property type="entry name" value="PH"/>
    <property type="match status" value="1"/>
</dbReference>
<feature type="domain" description="SH2" evidence="8">
    <location>
        <begin position="495"/>
        <end position="587"/>
    </location>
</feature>
<feature type="domain" description="Ras-associating" evidence="9">
    <location>
        <begin position="118"/>
        <end position="204"/>
    </location>
</feature>
<comment type="similarity">
    <text evidence="2">Belongs to the GRB7/10/14 family.</text>
</comment>
<dbReference type="AlphaFoldDB" id="A0A484GXP6"/>
<dbReference type="CDD" id="cd16140">
    <property type="entry name" value="RA_GRB7"/>
    <property type="match status" value="1"/>
</dbReference>
<dbReference type="Gene3D" id="3.30.505.10">
    <property type="entry name" value="SH2 domain"/>
    <property type="match status" value="1"/>
</dbReference>
<dbReference type="Gene3D" id="3.10.20.90">
    <property type="entry name" value="Phosphatidylinositol 3-kinase Catalytic Subunit, Chain A, domain 1"/>
    <property type="match status" value="1"/>
</dbReference>
<organism evidence="10 11">
    <name type="scientific">Sousa chinensis</name>
    <name type="common">Indo-pacific humpbacked dolphin</name>
    <name type="synonym">Steno chinensis</name>
    <dbReference type="NCBI Taxonomy" id="103600"/>
    <lineage>
        <taxon>Eukaryota</taxon>
        <taxon>Metazoa</taxon>
        <taxon>Chordata</taxon>
        <taxon>Craniata</taxon>
        <taxon>Vertebrata</taxon>
        <taxon>Euteleostomi</taxon>
        <taxon>Mammalia</taxon>
        <taxon>Eutheria</taxon>
        <taxon>Laurasiatheria</taxon>
        <taxon>Artiodactyla</taxon>
        <taxon>Whippomorpha</taxon>
        <taxon>Cetacea</taxon>
        <taxon>Odontoceti</taxon>
        <taxon>Delphinidae</taxon>
        <taxon>Sousa</taxon>
    </lineage>
</organism>
<sequence>QDKGTGAAVSAPSSPSDVMELGLSPPHLSSSPEDLYLAPGTPPGTPPPPDVPLSGEVKRSQPLPIPTSRKLLRQEELRSTSLPSIPNPFPELCSPPSQTPILGGPSSARGLLPRDTSCPHVIKVYSEDGACRSVEVATGATARYVCEMLVQRSHALSDENWGLVEGHPHLALERVLEDHESVAEVQAAWPIGGDSRFLFRKNFAKYELFKNTPHSLFPEKMVSSCLDAHTGISHEDLIQNFLNAGSFPEIQGFLQLRGSGRKLWKRFFCFLRRSGLYYSTKGTSKGRKLYGMPTDFGFCIKPNKLRNGHKGLRIFCSEDEQSRTCWLAAFRLFKYGVQLYKNYQQALCRHLRPPCVGSPPLRSVSDNTLVAMDFSGHAGRVIENPREALSAALEEAQAWRVCSGDLLSTWVSMEWEEESEGRGEAPSCGKRLCILQGLVIPQPRPDPPVHPLHPTLVPRTHFPRGEPAAHRAAGPGRRVRGRAGQGSSAGDKRDVGQGGSRVSSGNVALSPGSVFLVRESQRNPQGFVLSLCHVQKVKHYLIMPSEEEGRLYFSMDEGQTRFTDLLQLVEFHQLNRGILPCLLRHCCTRVAL</sequence>
<dbReference type="SUPFAM" id="SSF54236">
    <property type="entry name" value="Ubiquitin-like"/>
    <property type="match status" value="1"/>
</dbReference>
<evidence type="ECO:0000256" key="2">
    <source>
        <dbReference type="ARBA" id="ARBA00006708"/>
    </source>
</evidence>
<evidence type="ECO:0000256" key="6">
    <source>
        <dbReference type="PROSITE-ProRule" id="PRU00191"/>
    </source>
</evidence>
<dbReference type="Pfam" id="PF00017">
    <property type="entry name" value="SH2"/>
    <property type="match status" value="1"/>
</dbReference>
<feature type="region of interest" description="Disordered" evidence="7">
    <location>
        <begin position="1"/>
        <end position="68"/>
    </location>
</feature>
<dbReference type="Pfam" id="PF08947">
    <property type="entry name" value="BPS"/>
    <property type="match status" value="1"/>
</dbReference>
<protein>
    <recommendedName>
        <fullName evidence="12">Growth factor receptor bound protein 7</fullName>
    </recommendedName>
</protein>
<evidence type="ECO:0000259" key="9">
    <source>
        <dbReference type="PROSITE" id="PS50200"/>
    </source>
</evidence>
<dbReference type="SUPFAM" id="SSF55550">
    <property type="entry name" value="SH2 domain"/>
    <property type="match status" value="1"/>
</dbReference>
<evidence type="ECO:0000256" key="5">
    <source>
        <dbReference type="ARBA" id="ARBA00022999"/>
    </source>
</evidence>
<keyword evidence="5 6" id="KW-0727">SH2 domain</keyword>
<reference evidence="10 11" key="1">
    <citation type="journal article" date="2018" name="Genomics">
        <title>Molecular footprints of inshore aquatic adaptation in Indo-Pacific humpback dolphin (Sousa chinensis).</title>
        <authorList>
            <person name="Ming Y."/>
            <person name="Jian J."/>
            <person name="Yu F."/>
            <person name="Yu X."/>
            <person name="Wang J."/>
            <person name="Liu W."/>
        </authorList>
    </citation>
    <scope>NUCLEOTIDE SEQUENCE [LARGE SCALE GENOMIC DNA]</scope>
    <source>
        <strain evidence="10">MY-2018</strain>
        <tissue evidence="10">Skin</tissue>
    </source>
</reference>
<feature type="compositionally biased region" description="Pro residues" evidence="7">
    <location>
        <begin position="40"/>
        <end position="51"/>
    </location>
</feature>
<dbReference type="InterPro" id="IPR000980">
    <property type="entry name" value="SH2"/>
</dbReference>
<dbReference type="PANTHER" id="PTHR11243">
    <property type="entry name" value="GROWTH FACTOR RECEPTOR-BOUND PROTEIN"/>
    <property type="match status" value="1"/>
</dbReference>
<dbReference type="InterPro" id="IPR001849">
    <property type="entry name" value="PH_domain"/>
</dbReference>
<dbReference type="InterPro" id="IPR000159">
    <property type="entry name" value="RA_dom"/>
</dbReference>
<evidence type="ECO:0000259" key="8">
    <source>
        <dbReference type="PROSITE" id="PS50001"/>
    </source>
</evidence>
<proteinExistence type="inferred from homology"/>
<dbReference type="SMART" id="SM00252">
    <property type="entry name" value="SH2"/>
    <property type="match status" value="1"/>
</dbReference>
<dbReference type="PANTHER" id="PTHR11243:SF25">
    <property type="entry name" value="GROWTH FACTOR RECEPTOR-BOUND PROTEIN 7"/>
    <property type="match status" value="1"/>
</dbReference>
<evidence type="ECO:0000256" key="4">
    <source>
        <dbReference type="ARBA" id="ARBA00022553"/>
    </source>
</evidence>
<gene>
    <name evidence="10" type="ORF">DBR06_SOUSAS8210095</name>
</gene>
<dbReference type="InterPro" id="IPR036860">
    <property type="entry name" value="SH2_dom_sf"/>
</dbReference>
<dbReference type="CDD" id="cd01259">
    <property type="entry name" value="PH_APBB1IP"/>
    <property type="match status" value="1"/>
</dbReference>
<dbReference type="Pfam" id="PF21989">
    <property type="entry name" value="RA_2"/>
    <property type="match status" value="1"/>
</dbReference>
<dbReference type="PROSITE" id="PS50200">
    <property type="entry name" value="RA"/>
    <property type="match status" value="1"/>
</dbReference>
<dbReference type="EMBL" id="QWLN02003306">
    <property type="protein sequence ID" value="TEA40161.1"/>
    <property type="molecule type" value="Genomic_DNA"/>
</dbReference>
<dbReference type="InterPro" id="IPR046986">
    <property type="entry name" value="GRB7_RA"/>
</dbReference>